<comment type="caution">
    <text evidence="9">The sequence shown here is derived from an EMBL/GenBank/DDBJ whole genome shotgun (WGS) entry which is preliminary data.</text>
</comment>
<dbReference type="EMBL" id="JAINUG010002901">
    <property type="protein sequence ID" value="KAJ8346312.1"/>
    <property type="molecule type" value="Genomic_DNA"/>
</dbReference>
<dbReference type="PROSITE" id="PS50209">
    <property type="entry name" value="CARD"/>
    <property type="match status" value="1"/>
</dbReference>
<evidence type="ECO:0000256" key="4">
    <source>
        <dbReference type="ARBA" id="ARBA00022859"/>
    </source>
</evidence>
<evidence type="ECO:0000259" key="8">
    <source>
        <dbReference type="PROSITE" id="PS50824"/>
    </source>
</evidence>
<feature type="domain" description="CARD" evidence="7">
    <location>
        <begin position="116"/>
        <end position="206"/>
    </location>
</feature>
<evidence type="ECO:0000256" key="1">
    <source>
        <dbReference type="ARBA" id="ARBA00004514"/>
    </source>
</evidence>
<keyword evidence="4" id="KW-0391">Immunity</keyword>
<evidence type="ECO:0000313" key="9">
    <source>
        <dbReference type="EMBL" id="KAJ8346312.1"/>
    </source>
</evidence>
<evidence type="ECO:0000256" key="2">
    <source>
        <dbReference type="ARBA" id="ARBA00022490"/>
    </source>
</evidence>
<evidence type="ECO:0000259" key="7">
    <source>
        <dbReference type="PROSITE" id="PS50209"/>
    </source>
</evidence>
<feature type="domain" description="Pyrin" evidence="8">
    <location>
        <begin position="1"/>
        <end position="84"/>
    </location>
</feature>
<dbReference type="PROSITE" id="PS50824">
    <property type="entry name" value="DAPIN"/>
    <property type="match status" value="1"/>
</dbReference>
<sequence length="206" mass="22074">MAVDDRILRALDNLSANDLDKFKYQLSTLHNIGFGLIEKESNIAMTQRIINKFGSENAIAPTAKVFRAIGVEVGATYLEGGYAGQGGVIAAGTGGGASAAGTGDTGGSASGSGSTQTEAGQRFVEKHQLDLIRRVTMVEPILDQLRCENLINGDKCHFVMAKPTPRGQMSRLLQDVIYPGGRDLMDALYRSLEENEPAIMRDLKGK</sequence>
<dbReference type="SUPFAM" id="SSF47986">
    <property type="entry name" value="DEATH domain"/>
    <property type="match status" value="2"/>
</dbReference>
<reference evidence="9" key="1">
    <citation type="journal article" date="2023" name="Science">
        <title>Genome structures resolve the early diversification of teleost fishes.</title>
        <authorList>
            <person name="Parey E."/>
            <person name="Louis A."/>
            <person name="Montfort J."/>
            <person name="Bouchez O."/>
            <person name="Roques C."/>
            <person name="Iampietro C."/>
            <person name="Lluch J."/>
            <person name="Castinel A."/>
            <person name="Donnadieu C."/>
            <person name="Desvignes T."/>
            <person name="Floi Bucao C."/>
            <person name="Jouanno E."/>
            <person name="Wen M."/>
            <person name="Mejri S."/>
            <person name="Dirks R."/>
            <person name="Jansen H."/>
            <person name="Henkel C."/>
            <person name="Chen W.J."/>
            <person name="Zahm M."/>
            <person name="Cabau C."/>
            <person name="Klopp C."/>
            <person name="Thompson A.W."/>
            <person name="Robinson-Rechavi M."/>
            <person name="Braasch I."/>
            <person name="Lecointre G."/>
            <person name="Bobe J."/>
            <person name="Postlethwait J.H."/>
            <person name="Berthelot C."/>
            <person name="Roest Crollius H."/>
            <person name="Guiguen Y."/>
        </authorList>
    </citation>
    <scope>NUCLEOTIDE SEQUENCE</scope>
    <source>
        <strain evidence="9">NC1722</strain>
    </source>
</reference>
<dbReference type="GO" id="GO:0042981">
    <property type="term" value="P:regulation of apoptotic process"/>
    <property type="evidence" value="ECO:0007669"/>
    <property type="project" value="InterPro"/>
</dbReference>
<keyword evidence="5" id="KW-0395">Inflammatory response</keyword>
<evidence type="ECO:0000256" key="6">
    <source>
        <dbReference type="SAM" id="MobiDB-lite"/>
    </source>
</evidence>
<keyword evidence="2" id="KW-0963">Cytoplasm</keyword>
<name>A0AAD7R0R1_9TELE</name>
<dbReference type="PANTHER" id="PTHR46985:SF2">
    <property type="entry name" value="APOPTOSIS-ASSOCIATED SPECK-LIKE PROTEIN CONTAINING A CARD"/>
    <property type="match status" value="1"/>
</dbReference>
<keyword evidence="10" id="KW-1185">Reference proteome</keyword>
<evidence type="ECO:0000256" key="5">
    <source>
        <dbReference type="ARBA" id="ARBA00023198"/>
    </source>
</evidence>
<dbReference type="PANTHER" id="PTHR46985">
    <property type="entry name" value="NACHT, LRR AND PYD DOMAINS-CONTAINING PROTEIN 1"/>
    <property type="match status" value="1"/>
</dbReference>
<dbReference type="InterPro" id="IPR011029">
    <property type="entry name" value="DEATH-like_dom_sf"/>
</dbReference>
<organism evidence="9 10">
    <name type="scientific">Aldrovandia affinis</name>
    <dbReference type="NCBI Taxonomy" id="143900"/>
    <lineage>
        <taxon>Eukaryota</taxon>
        <taxon>Metazoa</taxon>
        <taxon>Chordata</taxon>
        <taxon>Craniata</taxon>
        <taxon>Vertebrata</taxon>
        <taxon>Euteleostomi</taxon>
        <taxon>Actinopterygii</taxon>
        <taxon>Neopterygii</taxon>
        <taxon>Teleostei</taxon>
        <taxon>Notacanthiformes</taxon>
        <taxon>Halosauridae</taxon>
        <taxon>Aldrovandia</taxon>
    </lineage>
</organism>
<evidence type="ECO:0000256" key="3">
    <source>
        <dbReference type="ARBA" id="ARBA00022588"/>
    </source>
</evidence>
<keyword evidence="3" id="KW-0399">Innate immunity</keyword>
<comment type="subcellular location">
    <subcellularLocation>
        <location evidence="1">Cytoplasm</location>
        <location evidence="1">Cytosol</location>
    </subcellularLocation>
</comment>
<evidence type="ECO:0000313" key="10">
    <source>
        <dbReference type="Proteomes" id="UP001221898"/>
    </source>
</evidence>
<dbReference type="Pfam" id="PF00619">
    <property type="entry name" value="CARD"/>
    <property type="match status" value="1"/>
</dbReference>
<feature type="compositionally biased region" description="Gly residues" evidence="6">
    <location>
        <begin position="99"/>
        <end position="110"/>
    </location>
</feature>
<gene>
    <name evidence="9" type="ORF">AAFF_G00219630</name>
</gene>
<dbReference type="AlphaFoldDB" id="A0AAD7R0R1"/>
<dbReference type="InterPro" id="IPR051249">
    <property type="entry name" value="NLRP_Inflammasome"/>
</dbReference>
<protein>
    <submittedName>
        <fullName evidence="9">Uncharacterized protein</fullName>
    </submittedName>
</protein>
<dbReference type="InterPro" id="IPR001315">
    <property type="entry name" value="CARD"/>
</dbReference>
<accession>A0AAD7R0R1</accession>
<feature type="region of interest" description="Disordered" evidence="6">
    <location>
        <begin position="99"/>
        <end position="119"/>
    </location>
</feature>
<proteinExistence type="predicted"/>
<dbReference type="Proteomes" id="UP001221898">
    <property type="component" value="Unassembled WGS sequence"/>
</dbReference>
<dbReference type="GO" id="GO:0045087">
    <property type="term" value="P:innate immune response"/>
    <property type="evidence" value="ECO:0007669"/>
    <property type="project" value="UniProtKB-KW"/>
</dbReference>
<dbReference type="Gene3D" id="1.10.533.10">
    <property type="entry name" value="Death Domain, Fas"/>
    <property type="match status" value="2"/>
</dbReference>
<dbReference type="GO" id="GO:0006954">
    <property type="term" value="P:inflammatory response"/>
    <property type="evidence" value="ECO:0007669"/>
    <property type="project" value="UniProtKB-KW"/>
</dbReference>
<dbReference type="GO" id="GO:0005829">
    <property type="term" value="C:cytosol"/>
    <property type="evidence" value="ECO:0007669"/>
    <property type="project" value="UniProtKB-SubCell"/>
</dbReference>
<dbReference type="Pfam" id="PF02758">
    <property type="entry name" value="PYRIN"/>
    <property type="match status" value="1"/>
</dbReference>
<dbReference type="InterPro" id="IPR004020">
    <property type="entry name" value="DAPIN"/>
</dbReference>